<dbReference type="EMBL" id="SMAH01000021">
    <property type="protein sequence ID" value="TCS94023.1"/>
    <property type="molecule type" value="Genomic_DNA"/>
</dbReference>
<dbReference type="Proteomes" id="UP000295536">
    <property type="component" value="Unassembled WGS sequence"/>
</dbReference>
<comment type="caution">
    <text evidence="1">The sequence shown here is derived from an EMBL/GenBank/DDBJ whole genome shotgun (WGS) entry which is preliminary data.</text>
</comment>
<dbReference type="Proteomes" id="UP000315577">
    <property type="component" value="Unassembled WGS sequence"/>
</dbReference>
<evidence type="ECO:0000313" key="4">
    <source>
        <dbReference type="Proteomes" id="UP000315577"/>
    </source>
</evidence>
<protein>
    <submittedName>
        <fullName evidence="1">Uncharacterized protein</fullName>
    </submittedName>
</protein>
<dbReference type="OrthoDB" id="9153225at2"/>
<keyword evidence="4" id="KW-1185">Reference proteome</keyword>
<evidence type="ECO:0000313" key="1">
    <source>
        <dbReference type="EMBL" id="TCS94023.1"/>
    </source>
</evidence>
<proteinExistence type="predicted"/>
<evidence type="ECO:0000313" key="3">
    <source>
        <dbReference type="Proteomes" id="UP000295536"/>
    </source>
</evidence>
<dbReference type="AlphaFoldDB" id="A0A4R3L343"/>
<reference evidence="2 4" key="2">
    <citation type="submission" date="2019-07" db="EMBL/GenBank/DDBJ databases">
        <title>Tepidimonas ignava SPS-1037 draft genome.</title>
        <authorList>
            <person name="Da Costa M.S."/>
            <person name="Froufe H.J.C."/>
            <person name="Egas C."/>
            <person name="Albuquerque L."/>
        </authorList>
    </citation>
    <scope>NUCLEOTIDE SEQUENCE [LARGE SCALE GENOMIC DNA]</scope>
    <source>
        <strain evidence="2 4">SPS-1037</strain>
    </source>
</reference>
<accession>A0A4R3L343</accession>
<organism evidence="1 3">
    <name type="scientific">Tepidimonas ignava</name>
    <dbReference type="NCBI Taxonomy" id="114249"/>
    <lineage>
        <taxon>Bacteria</taxon>
        <taxon>Pseudomonadati</taxon>
        <taxon>Pseudomonadota</taxon>
        <taxon>Betaproteobacteria</taxon>
        <taxon>Burkholderiales</taxon>
        <taxon>Tepidimonas</taxon>
    </lineage>
</organism>
<sequence>MGTGSGWSHAPGKPEHLHGLADVRRVMLQLLLDSDERLRAVGQSLQVLLERAEADVQRVLQHARQGLLVGVPANLGAWPEDEAAAYVEQHVELLARLNPDDIHLAALLRRRPELFARAAVWLEVARWHYERDHPGSADPGDAARPTTQS</sequence>
<gene>
    <name evidence="1" type="ORF">EDC36_12127</name>
    <name evidence="2" type="ORF">Tigna_02473</name>
</gene>
<name>A0A4R3L343_9BURK</name>
<evidence type="ECO:0000313" key="2">
    <source>
        <dbReference type="EMBL" id="TSE18763.1"/>
    </source>
</evidence>
<dbReference type="RefSeq" id="WP_132963631.1">
    <property type="nucleotide sequence ID" value="NZ_DAIPFN010000009.1"/>
</dbReference>
<dbReference type="EMBL" id="VJNC01000022">
    <property type="protein sequence ID" value="TSE18763.1"/>
    <property type="molecule type" value="Genomic_DNA"/>
</dbReference>
<reference evidence="1 3" key="1">
    <citation type="submission" date="2019-03" db="EMBL/GenBank/DDBJ databases">
        <title>Genomic Encyclopedia of Type Strains, Phase IV (KMG-IV): sequencing the most valuable type-strain genomes for metagenomic binning, comparative biology and taxonomic classification.</title>
        <authorList>
            <person name="Goeker M."/>
        </authorList>
    </citation>
    <scope>NUCLEOTIDE SEQUENCE [LARGE SCALE GENOMIC DNA]</scope>
    <source>
        <strain evidence="1 3">DSM 12034</strain>
    </source>
</reference>